<protein>
    <recommendedName>
        <fullName evidence="5">Leucine-rich repeat-containing N-terminal plant-type domain-containing protein</fullName>
    </recommendedName>
</protein>
<proteinExistence type="predicted"/>
<dbReference type="InterPro" id="IPR053211">
    <property type="entry name" value="DNA_repair-toleration"/>
</dbReference>
<comment type="caution">
    <text evidence="6">The sequence shown here is derived from an EMBL/GenBank/DDBJ whole genome shotgun (WGS) entry which is preliminary data.</text>
</comment>
<dbReference type="Proteomes" id="UP001472677">
    <property type="component" value="Unassembled WGS sequence"/>
</dbReference>
<name>A0ABR2C283_9ROSI</name>
<keyword evidence="7" id="KW-1185">Reference proteome</keyword>
<keyword evidence="3" id="KW-0677">Repeat</keyword>
<evidence type="ECO:0000256" key="4">
    <source>
        <dbReference type="SAM" id="SignalP"/>
    </source>
</evidence>
<evidence type="ECO:0000313" key="6">
    <source>
        <dbReference type="EMBL" id="KAK8513501.1"/>
    </source>
</evidence>
<feature type="signal peptide" evidence="4">
    <location>
        <begin position="1"/>
        <end position="21"/>
    </location>
</feature>
<dbReference type="InterPro" id="IPR013210">
    <property type="entry name" value="LRR_N_plant-typ"/>
</dbReference>
<dbReference type="PANTHER" id="PTHR48060:SF3">
    <property type="entry name" value="LEUCINE-RICH REPEAT (LRR) FAMILY PROTEIN"/>
    <property type="match status" value="1"/>
</dbReference>
<organism evidence="6 7">
    <name type="scientific">Hibiscus sabdariffa</name>
    <name type="common">roselle</name>
    <dbReference type="NCBI Taxonomy" id="183260"/>
    <lineage>
        <taxon>Eukaryota</taxon>
        <taxon>Viridiplantae</taxon>
        <taxon>Streptophyta</taxon>
        <taxon>Embryophyta</taxon>
        <taxon>Tracheophyta</taxon>
        <taxon>Spermatophyta</taxon>
        <taxon>Magnoliopsida</taxon>
        <taxon>eudicotyledons</taxon>
        <taxon>Gunneridae</taxon>
        <taxon>Pentapetalae</taxon>
        <taxon>rosids</taxon>
        <taxon>malvids</taxon>
        <taxon>Malvales</taxon>
        <taxon>Malvaceae</taxon>
        <taxon>Malvoideae</taxon>
        <taxon>Hibiscus</taxon>
    </lineage>
</organism>
<keyword evidence="1" id="KW-0433">Leucine-rich repeat</keyword>
<dbReference type="SUPFAM" id="SSF52058">
    <property type="entry name" value="L domain-like"/>
    <property type="match status" value="1"/>
</dbReference>
<feature type="domain" description="Leucine-rich repeat-containing N-terminal plant-type" evidence="5">
    <location>
        <begin position="24"/>
        <end position="63"/>
    </location>
</feature>
<dbReference type="PANTHER" id="PTHR48060">
    <property type="entry name" value="DNA DAMAGE-REPAIR/TOLERATION PROTEIN DRT100"/>
    <property type="match status" value="1"/>
</dbReference>
<evidence type="ECO:0000256" key="3">
    <source>
        <dbReference type="ARBA" id="ARBA00022737"/>
    </source>
</evidence>
<dbReference type="EMBL" id="JBBPBM010000069">
    <property type="protein sequence ID" value="KAK8513501.1"/>
    <property type="molecule type" value="Genomic_DNA"/>
</dbReference>
<evidence type="ECO:0000256" key="1">
    <source>
        <dbReference type="ARBA" id="ARBA00022614"/>
    </source>
</evidence>
<accession>A0ABR2C283</accession>
<evidence type="ECO:0000313" key="7">
    <source>
        <dbReference type="Proteomes" id="UP001472677"/>
    </source>
</evidence>
<reference evidence="6 7" key="1">
    <citation type="journal article" date="2024" name="G3 (Bethesda)">
        <title>Genome assembly of Hibiscus sabdariffa L. provides insights into metabolisms of medicinal natural products.</title>
        <authorList>
            <person name="Kim T."/>
        </authorList>
    </citation>
    <scope>NUCLEOTIDE SEQUENCE [LARGE SCALE GENOMIC DNA]</scope>
    <source>
        <strain evidence="6">TK-2024</strain>
        <tissue evidence="6">Old leaves</tissue>
    </source>
</reference>
<dbReference type="Gene3D" id="3.80.10.10">
    <property type="entry name" value="Ribonuclease Inhibitor"/>
    <property type="match status" value="1"/>
</dbReference>
<gene>
    <name evidence="6" type="ORF">V6N12_052685</name>
</gene>
<evidence type="ECO:0000259" key="5">
    <source>
        <dbReference type="Pfam" id="PF08263"/>
    </source>
</evidence>
<dbReference type="InterPro" id="IPR032675">
    <property type="entry name" value="LRR_dom_sf"/>
</dbReference>
<evidence type="ECO:0000256" key="2">
    <source>
        <dbReference type="ARBA" id="ARBA00022729"/>
    </source>
</evidence>
<keyword evidence="2 4" id="KW-0732">Signal</keyword>
<feature type="chain" id="PRO_5046892559" description="Leucine-rich repeat-containing N-terminal plant-type domain-containing protein" evidence="4">
    <location>
        <begin position="22"/>
        <end position="153"/>
    </location>
</feature>
<dbReference type="Pfam" id="PF08263">
    <property type="entry name" value="LRRNT_2"/>
    <property type="match status" value="1"/>
</dbReference>
<sequence length="153" mass="16982">MKTVFTIFSLLVFSIISAVNSCPPSDRATLLAFKAALHEPYLGIFNSWTGTDCCRNWYGVSCDQETYRVADINLRGESEDPIFERAHRTGFISPEICKLARLSSITIADWKGITGEIPKCITGLPFLCILDLIGNRISGEILRISGGWSVSRF</sequence>